<dbReference type="EMBL" id="MLQR01000027">
    <property type="protein sequence ID" value="OIJ13537.1"/>
    <property type="molecule type" value="Genomic_DNA"/>
</dbReference>
<dbReference type="GO" id="GO:0004519">
    <property type="term" value="F:endonuclease activity"/>
    <property type="evidence" value="ECO:0007669"/>
    <property type="project" value="UniProtKB-KW"/>
</dbReference>
<dbReference type="GO" id="GO:0016787">
    <property type="term" value="F:hydrolase activity"/>
    <property type="evidence" value="ECO:0007669"/>
    <property type="project" value="UniProtKB-KW"/>
</dbReference>
<protein>
    <recommendedName>
        <fullName evidence="4">Putative HNH nuclease YajD</fullName>
    </recommendedName>
</protein>
<proteinExistence type="inferred from homology"/>
<feature type="domain" description="HNH nuclease" evidence="5">
    <location>
        <begin position="48"/>
        <end position="103"/>
    </location>
</feature>
<evidence type="ECO:0000256" key="4">
    <source>
        <dbReference type="ARBA" id="ARBA00040194"/>
    </source>
</evidence>
<dbReference type="PANTHER" id="PTHR41286:SF1">
    <property type="entry name" value="HNH NUCLEASE YAJD-RELATED"/>
    <property type="match status" value="1"/>
</dbReference>
<evidence type="ECO:0000313" key="6">
    <source>
        <dbReference type="EMBL" id="OIJ13537.1"/>
    </source>
</evidence>
<dbReference type="SMART" id="SM00507">
    <property type="entry name" value="HNHc"/>
    <property type="match status" value="1"/>
</dbReference>
<comment type="caution">
    <text evidence="6">The sequence shown here is derived from an EMBL/GenBank/DDBJ whole genome shotgun (WGS) entry which is preliminary data.</text>
</comment>
<dbReference type="RefSeq" id="WP_071309389.1">
    <property type="nucleotide sequence ID" value="NZ_MLQR01000027.1"/>
</dbReference>
<dbReference type="PANTHER" id="PTHR41286">
    <property type="entry name" value="HNH NUCLEASE YAJD-RELATED"/>
    <property type="match status" value="1"/>
</dbReference>
<dbReference type="Gene3D" id="1.10.30.50">
    <property type="match status" value="1"/>
</dbReference>
<comment type="similarity">
    <text evidence="3">Belongs to the HNH nuclease family.</text>
</comment>
<keyword evidence="7" id="KW-1185">Reference proteome</keyword>
<dbReference type="GO" id="GO:0005829">
    <property type="term" value="C:cytosol"/>
    <property type="evidence" value="ECO:0007669"/>
    <property type="project" value="TreeGrafter"/>
</dbReference>
<dbReference type="InterPro" id="IPR003615">
    <property type="entry name" value="HNH_nuc"/>
</dbReference>
<keyword evidence="1" id="KW-0540">Nuclease</keyword>
<dbReference type="Proteomes" id="UP000179524">
    <property type="component" value="Unassembled WGS sequence"/>
</dbReference>
<name>A0A1S2LPE6_9BACI</name>
<evidence type="ECO:0000313" key="7">
    <source>
        <dbReference type="Proteomes" id="UP000179524"/>
    </source>
</evidence>
<keyword evidence="6" id="KW-0255">Endonuclease</keyword>
<reference evidence="6 7" key="1">
    <citation type="submission" date="2016-10" db="EMBL/GenBank/DDBJ databases">
        <title>Draft genome sequences of four alkaliphilic bacteria belonging to the Anaerobacillus genus.</title>
        <authorList>
            <person name="Bassil N.M."/>
            <person name="Lloyd J.R."/>
        </authorList>
    </citation>
    <scope>NUCLEOTIDE SEQUENCE [LARGE SCALE GENOMIC DNA]</scope>
    <source>
        <strain evidence="6 7">DSM 18345</strain>
    </source>
</reference>
<evidence type="ECO:0000259" key="5">
    <source>
        <dbReference type="SMART" id="SM00507"/>
    </source>
</evidence>
<organism evidence="6 7">
    <name type="scientific">Anaerobacillus alkalilacustris</name>
    <dbReference type="NCBI Taxonomy" id="393763"/>
    <lineage>
        <taxon>Bacteria</taxon>
        <taxon>Bacillati</taxon>
        <taxon>Bacillota</taxon>
        <taxon>Bacilli</taxon>
        <taxon>Bacillales</taxon>
        <taxon>Bacillaceae</taxon>
        <taxon>Anaerobacillus</taxon>
    </lineage>
</organism>
<gene>
    <name evidence="6" type="ORF">BKP37_09610</name>
</gene>
<keyword evidence="2" id="KW-0378">Hydrolase</keyword>
<evidence type="ECO:0000256" key="2">
    <source>
        <dbReference type="ARBA" id="ARBA00022801"/>
    </source>
</evidence>
<dbReference type="AlphaFoldDB" id="A0A1S2LPE6"/>
<sequence length="117" mass="13859">MPMKPKKPCKHPGCPLLTDQSYCEFHAKLYADERAGARERGYDSRWRKARKQFLNAHPLCKHCEKKGKVTPATVVDHITPHRGDQRLFWDETNWQPLCKKCHDRKTRTEDQHPVYTF</sequence>
<dbReference type="CDD" id="cd00085">
    <property type="entry name" value="HNHc"/>
    <property type="match status" value="1"/>
</dbReference>
<accession>A0A1S2LPE6</accession>
<dbReference type="Pfam" id="PF01844">
    <property type="entry name" value="HNH"/>
    <property type="match status" value="1"/>
</dbReference>
<dbReference type="InterPro" id="IPR002711">
    <property type="entry name" value="HNH"/>
</dbReference>
<evidence type="ECO:0000256" key="3">
    <source>
        <dbReference type="ARBA" id="ARBA00038412"/>
    </source>
</evidence>
<dbReference type="GO" id="GO:0003676">
    <property type="term" value="F:nucleic acid binding"/>
    <property type="evidence" value="ECO:0007669"/>
    <property type="project" value="InterPro"/>
</dbReference>
<dbReference type="GO" id="GO:0008270">
    <property type="term" value="F:zinc ion binding"/>
    <property type="evidence" value="ECO:0007669"/>
    <property type="project" value="InterPro"/>
</dbReference>
<dbReference type="OrthoDB" id="9811997at2"/>
<evidence type="ECO:0000256" key="1">
    <source>
        <dbReference type="ARBA" id="ARBA00022722"/>
    </source>
</evidence>